<dbReference type="CDD" id="cd00130">
    <property type="entry name" value="PAS"/>
    <property type="match status" value="1"/>
</dbReference>
<dbReference type="Pfam" id="PF00563">
    <property type="entry name" value="EAL"/>
    <property type="match status" value="1"/>
</dbReference>
<accession>A0ABP3TAH5</accession>
<dbReference type="PANTHER" id="PTHR33121:SF23">
    <property type="entry name" value="CYCLIC DI-GMP PHOSPHODIESTERASE PDEB"/>
    <property type="match status" value="1"/>
</dbReference>
<dbReference type="Pfam" id="PF00990">
    <property type="entry name" value="GGDEF"/>
    <property type="match status" value="1"/>
</dbReference>
<dbReference type="Gene3D" id="3.20.20.450">
    <property type="entry name" value="EAL domain"/>
    <property type="match status" value="1"/>
</dbReference>
<dbReference type="InterPro" id="IPR043128">
    <property type="entry name" value="Rev_trsase/Diguanyl_cyclase"/>
</dbReference>
<dbReference type="Proteomes" id="UP001499915">
    <property type="component" value="Unassembled WGS sequence"/>
</dbReference>
<evidence type="ECO:0000259" key="3">
    <source>
        <dbReference type="PROSITE" id="PS50887"/>
    </source>
</evidence>
<dbReference type="Gene3D" id="3.30.450.20">
    <property type="entry name" value="PAS domain"/>
    <property type="match status" value="1"/>
</dbReference>
<dbReference type="InterPro" id="IPR035919">
    <property type="entry name" value="EAL_sf"/>
</dbReference>
<dbReference type="SUPFAM" id="SSF141868">
    <property type="entry name" value="EAL domain-like"/>
    <property type="match status" value="1"/>
</dbReference>
<dbReference type="PANTHER" id="PTHR33121">
    <property type="entry name" value="CYCLIC DI-GMP PHOSPHODIESTERASE PDEF"/>
    <property type="match status" value="1"/>
</dbReference>
<dbReference type="PROSITE" id="PS50883">
    <property type="entry name" value="EAL"/>
    <property type="match status" value="1"/>
</dbReference>
<evidence type="ECO:0000259" key="1">
    <source>
        <dbReference type="PROSITE" id="PS50112"/>
    </source>
</evidence>
<evidence type="ECO:0000313" key="5">
    <source>
        <dbReference type="Proteomes" id="UP001499915"/>
    </source>
</evidence>
<dbReference type="PROSITE" id="PS50112">
    <property type="entry name" value="PAS"/>
    <property type="match status" value="1"/>
</dbReference>
<sequence>MSGSSDEILSALARHTSQGTPRRNLNLLFAHCDNIQTDLILNQLRTSRFAPRGEAAHSLPELQQVLSKRTWDLLIIPWKQTYPDELTPKHTVELLHHLDRDLPVLLLLPGAEYSDPTPWLGAGISAVVPEGNTGLLQLTVQRLFDALDTRRQLLQAQIQLNHLNEYSQHLVQHSTLAIGLVQNGLIQYANTSFAHLFGYDSGDRLQGHSLRHLLQSDFREDLDMILHESSQSGSKMQRTLTAERPDNTSFEAVFSIEPADYQGNRCLSIEVTTCADSSEQTFRDIHPLSGLRNQSVFLQALETSCHNAHRGGQDRSLLLIALDHLDVIRGEVGTDGIELILRDISTILKQQVSRAHLIGHLDDNTFVILMHNADPDKAVELGNSLCHSISSHVCQVQQTPIHTTVSIGVVMINDSAPSPQQLLERARMSAESLHHGNRPGNGVSLYQSEQALLPSIDTKMSKRLLNALKLDRFRLLYQPVVPLRLNTQSQYYEVLLRLISDSERALSPNTFIAQAIDPDVLIELDRWVISTALERLSEVFSKGERVHLLVNLSAPSMRSSELLEWLSDKLRLSRVPAEYLVFQISESDAAVNLMEVRAFTRALQQLNCQVCLKHFGSSPNSEHVSRELDIQFIKLDGSYVQDLENRTLKLDVLKSMLEPLQEQHKLVIAPLVEKTQVISDLYTAGVHLIQGYYLQPPREQMDYDFFAGDRN</sequence>
<dbReference type="SMART" id="SM00052">
    <property type="entry name" value="EAL"/>
    <property type="match status" value="1"/>
</dbReference>
<dbReference type="CDD" id="cd01948">
    <property type="entry name" value="EAL"/>
    <property type="match status" value="1"/>
</dbReference>
<comment type="caution">
    <text evidence="4">The sequence shown here is derived from an EMBL/GenBank/DDBJ whole genome shotgun (WGS) entry which is preliminary data.</text>
</comment>
<gene>
    <name evidence="4" type="primary">fimX</name>
    <name evidence="4" type="ORF">GCM10009104_23490</name>
</gene>
<dbReference type="RefSeq" id="WP_343806146.1">
    <property type="nucleotide sequence ID" value="NZ_BAAAET010000003.1"/>
</dbReference>
<dbReference type="InterPro" id="IPR029787">
    <property type="entry name" value="Nucleotide_cyclase"/>
</dbReference>
<dbReference type="Pfam" id="PF13426">
    <property type="entry name" value="PAS_9"/>
    <property type="match status" value="1"/>
</dbReference>
<dbReference type="CDD" id="cd01949">
    <property type="entry name" value="GGDEF"/>
    <property type="match status" value="1"/>
</dbReference>
<feature type="domain" description="GGDEF" evidence="3">
    <location>
        <begin position="313"/>
        <end position="448"/>
    </location>
</feature>
<protein>
    <submittedName>
        <fullName evidence="4">Cyclic di-GMP-binding protein FimX</fullName>
    </submittedName>
</protein>
<organism evidence="4 5">
    <name type="scientific">Marinobacterium maritimum</name>
    <dbReference type="NCBI Taxonomy" id="500162"/>
    <lineage>
        <taxon>Bacteria</taxon>
        <taxon>Pseudomonadati</taxon>
        <taxon>Pseudomonadota</taxon>
        <taxon>Gammaproteobacteria</taxon>
        <taxon>Oceanospirillales</taxon>
        <taxon>Oceanospirillaceae</taxon>
        <taxon>Marinobacterium</taxon>
    </lineage>
</organism>
<dbReference type="NCBIfam" id="TIGR00254">
    <property type="entry name" value="GGDEF"/>
    <property type="match status" value="1"/>
</dbReference>
<dbReference type="SUPFAM" id="SSF55073">
    <property type="entry name" value="Nucleotide cyclase"/>
    <property type="match status" value="1"/>
</dbReference>
<dbReference type="SUPFAM" id="SSF55785">
    <property type="entry name" value="PYP-like sensor domain (PAS domain)"/>
    <property type="match status" value="1"/>
</dbReference>
<dbReference type="NCBIfam" id="TIGR00229">
    <property type="entry name" value="sensory_box"/>
    <property type="match status" value="1"/>
</dbReference>
<proteinExistence type="predicted"/>
<keyword evidence="5" id="KW-1185">Reference proteome</keyword>
<feature type="domain" description="PAS" evidence="1">
    <location>
        <begin position="183"/>
        <end position="233"/>
    </location>
</feature>
<dbReference type="PROSITE" id="PS50887">
    <property type="entry name" value="GGDEF"/>
    <property type="match status" value="1"/>
</dbReference>
<reference evidence="5" key="1">
    <citation type="journal article" date="2019" name="Int. J. Syst. Evol. Microbiol.">
        <title>The Global Catalogue of Microorganisms (GCM) 10K type strain sequencing project: providing services to taxonomists for standard genome sequencing and annotation.</title>
        <authorList>
            <consortium name="The Broad Institute Genomics Platform"/>
            <consortium name="The Broad Institute Genome Sequencing Center for Infectious Disease"/>
            <person name="Wu L."/>
            <person name="Ma J."/>
        </authorList>
    </citation>
    <scope>NUCLEOTIDE SEQUENCE [LARGE SCALE GENOMIC DNA]</scope>
    <source>
        <strain evidence="5">JCM 15134</strain>
    </source>
</reference>
<dbReference type="InterPro" id="IPR000014">
    <property type="entry name" value="PAS"/>
</dbReference>
<feature type="domain" description="EAL" evidence="2">
    <location>
        <begin position="457"/>
        <end position="711"/>
    </location>
</feature>
<dbReference type="InterPro" id="IPR000160">
    <property type="entry name" value="GGDEF_dom"/>
</dbReference>
<name>A0ABP3TAH5_9GAMM</name>
<dbReference type="Gene3D" id="3.30.70.270">
    <property type="match status" value="1"/>
</dbReference>
<dbReference type="InterPro" id="IPR050706">
    <property type="entry name" value="Cyclic-di-GMP_PDE-like"/>
</dbReference>
<dbReference type="InterPro" id="IPR035965">
    <property type="entry name" value="PAS-like_dom_sf"/>
</dbReference>
<dbReference type="InterPro" id="IPR001633">
    <property type="entry name" value="EAL_dom"/>
</dbReference>
<dbReference type="SMART" id="SM00267">
    <property type="entry name" value="GGDEF"/>
    <property type="match status" value="1"/>
</dbReference>
<dbReference type="EMBL" id="BAAAET010000003">
    <property type="protein sequence ID" value="GAA0695150.1"/>
    <property type="molecule type" value="Genomic_DNA"/>
</dbReference>
<evidence type="ECO:0000313" key="4">
    <source>
        <dbReference type="EMBL" id="GAA0695150.1"/>
    </source>
</evidence>
<evidence type="ECO:0000259" key="2">
    <source>
        <dbReference type="PROSITE" id="PS50883"/>
    </source>
</evidence>